<feature type="region of interest" description="Disordered" evidence="1">
    <location>
        <begin position="14"/>
        <end position="35"/>
    </location>
</feature>
<reference evidence="3" key="1">
    <citation type="submission" date="2017-03" db="EMBL/GenBank/DDBJ databases">
        <title>Genomes of endolithic fungi from Antarctica.</title>
        <authorList>
            <person name="Coleine C."/>
            <person name="Masonjones S."/>
            <person name="Stajich J.E."/>
        </authorList>
    </citation>
    <scope>NUCLEOTIDE SEQUENCE [LARGE SCALE GENOMIC DNA]</scope>
    <source>
        <strain evidence="3">CCFEE 5527</strain>
    </source>
</reference>
<dbReference type="EMBL" id="NAJO01000009">
    <property type="protein sequence ID" value="OQO09895.1"/>
    <property type="molecule type" value="Genomic_DNA"/>
</dbReference>
<comment type="caution">
    <text evidence="2">The sequence shown here is derived from an EMBL/GenBank/DDBJ whole genome shotgun (WGS) entry which is preliminary data.</text>
</comment>
<feature type="compositionally biased region" description="Basic and acidic residues" evidence="1">
    <location>
        <begin position="93"/>
        <end position="107"/>
    </location>
</feature>
<evidence type="ECO:0000256" key="1">
    <source>
        <dbReference type="SAM" id="MobiDB-lite"/>
    </source>
</evidence>
<gene>
    <name evidence="2" type="ORF">B0A48_04249</name>
</gene>
<dbReference type="Proteomes" id="UP000192596">
    <property type="component" value="Unassembled WGS sequence"/>
</dbReference>
<evidence type="ECO:0000313" key="2">
    <source>
        <dbReference type="EMBL" id="OQO09895.1"/>
    </source>
</evidence>
<dbReference type="OrthoDB" id="3945172at2759"/>
<feature type="region of interest" description="Disordered" evidence="1">
    <location>
        <begin position="48"/>
        <end position="126"/>
    </location>
</feature>
<keyword evidence="3" id="KW-1185">Reference proteome</keyword>
<protein>
    <submittedName>
        <fullName evidence="2">Uncharacterized protein</fullName>
    </submittedName>
</protein>
<dbReference type="AlphaFoldDB" id="A0A1V8TEV3"/>
<sequence length="126" mass="13665">MSAPSEFLTFMRRASTQASRARLMTRPTPVLGRPFSISTTRLNTFEVGETATGKVPDKKHATDKKDKLDVQSDSSAKGRDAHANDQGGSATKASDERNSAQKTKLEFPESPDQIGMQDERGGKGHS</sequence>
<feature type="compositionally biased region" description="Basic and acidic residues" evidence="1">
    <location>
        <begin position="55"/>
        <end position="83"/>
    </location>
</feature>
<proteinExistence type="predicted"/>
<accession>A0A1V8TEV3</accession>
<organism evidence="2 3">
    <name type="scientific">Cryoendolithus antarcticus</name>
    <dbReference type="NCBI Taxonomy" id="1507870"/>
    <lineage>
        <taxon>Eukaryota</taxon>
        <taxon>Fungi</taxon>
        <taxon>Dikarya</taxon>
        <taxon>Ascomycota</taxon>
        <taxon>Pezizomycotina</taxon>
        <taxon>Dothideomycetes</taxon>
        <taxon>Dothideomycetidae</taxon>
        <taxon>Cladosporiales</taxon>
        <taxon>Cladosporiaceae</taxon>
        <taxon>Cryoendolithus</taxon>
    </lineage>
</organism>
<dbReference type="InParanoid" id="A0A1V8TEV3"/>
<evidence type="ECO:0000313" key="3">
    <source>
        <dbReference type="Proteomes" id="UP000192596"/>
    </source>
</evidence>
<name>A0A1V8TEV3_9PEZI</name>
<feature type="compositionally biased region" description="Basic and acidic residues" evidence="1">
    <location>
        <begin position="117"/>
        <end position="126"/>
    </location>
</feature>